<dbReference type="Proteomes" id="UP001558652">
    <property type="component" value="Unassembled WGS sequence"/>
</dbReference>
<proteinExistence type="predicted"/>
<feature type="compositionally biased region" description="Polar residues" evidence="1">
    <location>
        <begin position="490"/>
        <end position="499"/>
    </location>
</feature>
<organism evidence="2 3">
    <name type="scientific">Ranatra chinensis</name>
    <dbReference type="NCBI Taxonomy" id="642074"/>
    <lineage>
        <taxon>Eukaryota</taxon>
        <taxon>Metazoa</taxon>
        <taxon>Ecdysozoa</taxon>
        <taxon>Arthropoda</taxon>
        <taxon>Hexapoda</taxon>
        <taxon>Insecta</taxon>
        <taxon>Pterygota</taxon>
        <taxon>Neoptera</taxon>
        <taxon>Paraneoptera</taxon>
        <taxon>Hemiptera</taxon>
        <taxon>Heteroptera</taxon>
        <taxon>Panheteroptera</taxon>
        <taxon>Nepomorpha</taxon>
        <taxon>Nepidae</taxon>
        <taxon>Ranatrinae</taxon>
        <taxon>Ranatra</taxon>
    </lineage>
</organism>
<feature type="region of interest" description="Disordered" evidence="1">
    <location>
        <begin position="672"/>
        <end position="775"/>
    </location>
</feature>
<gene>
    <name evidence="2" type="ORF">AAG570_006501</name>
</gene>
<comment type="caution">
    <text evidence="2">The sequence shown here is derived from an EMBL/GenBank/DDBJ whole genome shotgun (WGS) entry which is preliminary data.</text>
</comment>
<sequence length="775" mass="86387">MAYKHRNMFYQNKKQEMTEIGRSKTLEAYWLSCVAVLALGACCCWGAAVDHGGGGGGDQPPGPPLSPQEEEALLEELLEAAVEAERKRRSGGVLAALADKKKDKIHHKLQSLYSLSHYPGHYDSHYEDLPLDYEHKSFDLWTFKKAILGALVQAIKAITGGVIALKGQILKVKGHLVATKGEVLKAKGEAITDLGKHIATKALHQPAVPYPSAYFHGPPSVVHHHHHTSGHYGVPPVHGPPAPPPPPPPPPPQYMHHPPTSYGHHQPPIDHYLKRDNDLKNGHLDGGYYKVRAPPPPPLPPATIHYGPHPPPAQYYHSHRIQTPQHHHHHHFPHYPSRKLPHPPRDFHYHHHQPPPKPNYIPAWKGPTTNSFFRAPLVKETFNPPPISYPSVPTTTVFVRDDDKGPIHTIPAPNLSPADQPFRYNKVDPNNAALTAVLNHGIHHLSAPHSLGYQVTEDPTAHLPQSGVPAYFAPDPDPSLPTFKVPPTTDPKSQPSNGQVPLDLYLQQQAEAAQSQAQQSTDSNTLTAQDLFNLLNYQSNLIPQNQLQQHVLQPNVQFYNQPVLVSQPYQEGVQQQQQFSPQFQTFNYDEQTQQSAHGSDSFPSASMNLQLLQPESRSGTQSTGPFPTDNQVSGSDKMDVGSHHSQERLDTVPFNHAKVDHKYVEQFDSKLYKNHAPGEPNHFSTPSLNTKETGSPRDDLTRSGEDAEPKENVQLQKSIQIYENPYAESKTKSDPIDYNEDYSHEESDEKIKSMEQPGNDRSSESFGNKTRPKRF</sequence>
<keyword evidence="3" id="KW-1185">Reference proteome</keyword>
<feature type="compositionally biased region" description="Basic and acidic residues" evidence="1">
    <location>
        <begin position="729"/>
        <end position="753"/>
    </location>
</feature>
<feature type="compositionally biased region" description="Basic and acidic residues" evidence="1">
    <location>
        <begin position="694"/>
        <end position="711"/>
    </location>
</feature>
<evidence type="ECO:0000256" key="1">
    <source>
        <dbReference type="SAM" id="MobiDB-lite"/>
    </source>
</evidence>
<protein>
    <submittedName>
        <fullName evidence="2">Uncharacterized protein</fullName>
    </submittedName>
</protein>
<feature type="region of interest" description="Disordered" evidence="1">
    <location>
        <begin position="219"/>
        <end position="354"/>
    </location>
</feature>
<feature type="compositionally biased region" description="Polar residues" evidence="1">
    <location>
        <begin position="614"/>
        <end position="634"/>
    </location>
</feature>
<accession>A0ABD0YU64</accession>
<feature type="compositionally biased region" description="Polar residues" evidence="1">
    <location>
        <begin position="682"/>
        <end position="693"/>
    </location>
</feature>
<evidence type="ECO:0000313" key="2">
    <source>
        <dbReference type="EMBL" id="KAL1139518.1"/>
    </source>
</evidence>
<reference evidence="2 3" key="1">
    <citation type="submission" date="2024-07" db="EMBL/GenBank/DDBJ databases">
        <title>Chromosome-level genome assembly of the water stick insect Ranatra chinensis (Heteroptera: Nepidae).</title>
        <authorList>
            <person name="Liu X."/>
        </authorList>
    </citation>
    <scope>NUCLEOTIDE SEQUENCE [LARGE SCALE GENOMIC DNA]</scope>
    <source>
        <strain evidence="2">Cailab_2021Rc</strain>
        <tissue evidence="2">Muscle</tissue>
    </source>
</reference>
<evidence type="ECO:0000313" key="3">
    <source>
        <dbReference type="Proteomes" id="UP001558652"/>
    </source>
</evidence>
<dbReference type="EMBL" id="JBFDAA010000002">
    <property type="protein sequence ID" value="KAL1139518.1"/>
    <property type="molecule type" value="Genomic_DNA"/>
</dbReference>
<dbReference type="AlphaFoldDB" id="A0ABD0YU64"/>
<feature type="compositionally biased region" description="Basic and acidic residues" evidence="1">
    <location>
        <begin position="267"/>
        <end position="283"/>
    </location>
</feature>
<feature type="compositionally biased region" description="Pro residues" evidence="1">
    <location>
        <begin position="237"/>
        <end position="253"/>
    </location>
</feature>
<feature type="region of interest" description="Disordered" evidence="1">
    <location>
        <begin position="614"/>
        <end position="654"/>
    </location>
</feature>
<feature type="compositionally biased region" description="Basic and acidic residues" evidence="1">
    <location>
        <begin position="636"/>
        <end position="650"/>
    </location>
</feature>
<feature type="region of interest" description="Disordered" evidence="1">
    <location>
        <begin position="459"/>
        <end position="499"/>
    </location>
</feature>
<feature type="compositionally biased region" description="Basic residues" evidence="1">
    <location>
        <begin position="317"/>
        <end position="354"/>
    </location>
</feature>
<name>A0ABD0YU64_9HEMI</name>